<keyword evidence="6 10" id="KW-0812">Transmembrane</keyword>
<dbReference type="SUPFAM" id="SSF81345">
    <property type="entry name" value="ABC transporter involved in vitamin B12 uptake, BtuC"/>
    <property type="match status" value="1"/>
</dbReference>
<dbReference type="PANTHER" id="PTHR30472:SF27">
    <property type="entry name" value="PETROBACTIN IMPORT SYSTEM PERMEASE PROTEIN YCLN"/>
    <property type="match status" value="1"/>
</dbReference>
<organism evidence="11 12">
    <name type="scientific">Listeria kieliensis</name>
    <dbReference type="NCBI Taxonomy" id="1621700"/>
    <lineage>
        <taxon>Bacteria</taxon>
        <taxon>Bacillati</taxon>
        <taxon>Bacillota</taxon>
        <taxon>Bacilli</taxon>
        <taxon>Bacillales</taxon>
        <taxon>Listeriaceae</taxon>
        <taxon>Listeria</taxon>
    </lineage>
</organism>
<feature type="transmembrane region" description="Helical" evidence="10">
    <location>
        <begin position="45"/>
        <end position="66"/>
    </location>
</feature>
<feature type="transmembrane region" description="Helical" evidence="10">
    <location>
        <begin position="87"/>
        <end position="120"/>
    </location>
</feature>
<dbReference type="AlphaFoldDB" id="A0A3D8TQK7"/>
<dbReference type="Gene3D" id="1.10.3470.10">
    <property type="entry name" value="ABC transporter involved in vitamin B12 uptake, BtuC"/>
    <property type="match status" value="1"/>
</dbReference>
<feature type="transmembrane region" description="Helical" evidence="10">
    <location>
        <begin position="218"/>
        <end position="251"/>
    </location>
</feature>
<dbReference type="Pfam" id="PF01032">
    <property type="entry name" value="FecCD"/>
    <property type="match status" value="1"/>
</dbReference>
<dbReference type="PANTHER" id="PTHR30472">
    <property type="entry name" value="FERRIC ENTEROBACTIN TRANSPORT SYSTEM PERMEASE PROTEIN"/>
    <property type="match status" value="1"/>
</dbReference>
<dbReference type="InterPro" id="IPR000522">
    <property type="entry name" value="ABC_transptr_permease_BtuC"/>
</dbReference>
<dbReference type="GO" id="GO:0005886">
    <property type="term" value="C:plasma membrane"/>
    <property type="evidence" value="ECO:0007669"/>
    <property type="project" value="UniProtKB-SubCell"/>
</dbReference>
<keyword evidence="7 10" id="KW-1133">Transmembrane helix</keyword>
<keyword evidence="8" id="KW-0408">Iron</keyword>
<dbReference type="GO" id="GO:0033214">
    <property type="term" value="P:siderophore-iron import into cell"/>
    <property type="evidence" value="ECO:0007669"/>
    <property type="project" value="TreeGrafter"/>
</dbReference>
<reference evidence="12" key="1">
    <citation type="submission" date="2015-04" db="EMBL/GenBank/DDBJ databases">
        <authorList>
            <person name="Schardt J."/>
            <person name="Mueller-Herbst S."/>
            <person name="Scherer S."/>
            <person name="Huptas C."/>
        </authorList>
    </citation>
    <scope>NUCLEOTIDE SEQUENCE [LARGE SCALE GENOMIC DNA]</scope>
    <source>
        <strain evidence="12">Kiel-L1</strain>
    </source>
</reference>
<evidence type="ECO:0000256" key="7">
    <source>
        <dbReference type="ARBA" id="ARBA00022989"/>
    </source>
</evidence>
<accession>A0A3D8TQK7</accession>
<dbReference type="GO" id="GO:0022857">
    <property type="term" value="F:transmembrane transporter activity"/>
    <property type="evidence" value="ECO:0007669"/>
    <property type="project" value="InterPro"/>
</dbReference>
<comment type="caution">
    <text evidence="11">The sequence shown here is derived from an EMBL/GenBank/DDBJ whole genome shotgun (WGS) entry which is preliminary data.</text>
</comment>
<proteinExistence type="inferred from homology"/>
<dbReference type="Proteomes" id="UP000257055">
    <property type="component" value="Unassembled WGS sequence"/>
</dbReference>
<evidence type="ECO:0000256" key="8">
    <source>
        <dbReference type="ARBA" id="ARBA00023004"/>
    </source>
</evidence>
<feature type="transmembrane region" description="Helical" evidence="10">
    <location>
        <begin position="263"/>
        <end position="284"/>
    </location>
</feature>
<evidence type="ECO:0000313" key="12">
    <source>
        <dbReference type="Proteomes" id="UP000257055"/>
    </source>
</evidence>
<dbReference type="CDD" id="cd06550">
    <property type="entry name" value="TM_ABC_iron-siderophores_like"/>
    <property type="match status" value="1"/>
</dbReference>
<comment type="similarity">
    <text evidence="2">Belongs to the binding-protein-dependent transport system permease family. FecCD subfamily.</text>
</comment>
<evidence type="ECO:0000256" key="1">
    <source>
        <dbReference type="ARBA" id="ARBA00004651"/>
    </source>
</evidence>
<keyword evidence="12" id="KW-1185">Reference proteome</keyword>
<evidence type="ECO:0000256" key="2">
    <source>
        <dbReference type="ARBA" id="ARBA00007935"/>
    </source>
</evidence>
<evidence type="ECO:0000256" key="5">
    <source>
        <dbReference type="ARBA" id="ARBA00022496"/>
    </source>
</evidence>
<keyword evidence="5" id="KW-0406">Ion transport</keyword>
<dbReference type="RefSeq" id="WP_115752897.1">
    <property type="nucleotide sequence ID" value="NZ_LARY01000002.1"/>
</dbReference>
<evidence type="ECO:0000256" key="3">
    <source>
        <dbReference type="ARBA" id="ARBA00022448"/>
    </source>
</evidence>
<evidence type="ECO:0000256" key="10">
    <source>
        <dbReference type="SAM" id="Phobius"/>
    </source>
</evidence>
<keyword evidence="5" id="KW-0410">Iron transport</keyword>
<evidence type="ECO:0000313" key="11">
    <source>
        <dbReference type="EMBL" id="RDX00659.1"/>
    </source>
</evidence>
<comment type="subcellular location">
    <subcellularLocation>
        <location evidence="1">Cell membrane</location>
        <topology evidence="1">Multi-pass membrane protein</topology>
    </subcellularLocation>
</comment>
<evidence type="ECO:0000256" key="9">
    <source>
        <dbReference type="ARBA" id="ARBA00023136"/>
    </source>
</evidence>
<sequence length="315" mass="34679">MKRLVLFIIFLLLAIVSLFVGIEKLPIHINTWSSHELDIFLFSRFPRLVSIIIAGAGISICGMIMQSLTQNKFVSPTTAGTMDAARLGILVSLLFFTGSSLFVKMSVAFLFALAGSLVFMKILDSISIRDTILIPLVGLMFGNILSSISTFFAVKFDLVQNISSWLSGDFSMIMKGRYEILYLSIPLFILAYLYANKFTVSGMGESFASNLGLSYRAVMRIGLIIVSFITATVVLTVGMIPFLGLIVPNIISILKGDHLQKNLMDTALFGASFLLVCDMIGRIILYPYEVSISLVVGIIGSVIFLILLFRRKSYA</sequence>
<keyword evidence="9 10" id="KW-0472">Membrane</keyword>
<dbReference type="InterPro" id="IPR037294">
    <property type="entry name" value="ABC_BtuC-like"/>
</dbReference>
<dbReference type="FunFam" id="1.10.3470.10:FF:000004">
    <property type="entry name" value="Iron compound ABC transporter, permease"/>
    <property type="match status" value="1"/>
</dbReference>
<protein>
    <submittedName>
        <fullName evidence="11">Iron ABC transporter permease</fullName>
    </submittedName>
</protein>
<gene>
    <name evidence="11" type="ORF">UR08_06630</name>
</gene>
<evidence type="ECO:0000256" key="6">
    <source>
        <dbReference type="ARBA" id="ARBA00022692"/>
    </source>
</evidence>
<keyword evidence="4" id="KW-1003">Cell membrane</keyword>
<name>A0A3D8TQK7_9LIST</name>
<feature type="transmembrane region" description="Helical" evidence="10">
    <location>
        <begin position="180"/>
        <end position="198"/>
    </location>
</feature>
<keyword evidence="3" id="KW-0813">Transport</keyword>
<feature type="transmembrane region" description="Helical" evidence="10">
    <location>
        <begin position="132"/>
        <end position="154"/>
    </location>
</feature>
<dbReference type="EMBL" id="LARY01000002">
    <property type="protein sequence ID" value="RDX00659.1"/>
    <property type="molecule type" value="Genomic_DNA"/>
</dbReference>
<evidence type="ECO:0000256" key="4">
    <source>
        <dbReference type="ARBA" id="ARBA00022475"/>
    </source>
</evidence>
<feature type="transmembrane region" description="Helical" evidence="10">
    <location>
        <begin position="290"/>
        <end position="309"/>
    </location>
</feature>